<evidence type="ECO:0000256" key="3">
    <source>
        <dbReference type="ARBA" id="ARBA00022989"/>
    </source>
</evidence>
<comment type="subcellular location">
    <subcellularLocation>
        <location evidence="1">Membrane</location>
        <topology evidence="1">Multi-pass membrane protein</topology>
    </subcellularLocation>
</comment>
<feature type="transmembrane region" description="Helical" evidence="5">
    <location>
        <begin position="234"/>
        <end position="252"/>
    </location>
</feature>
<evidence type="ECO:0000259" key="6">
    <source>
        <dbReference type="Pfam" id="PF04932"/>
    </source>
</evidence>
<feature type="transmembrane region" description="Helical" evidence="5">
    <location>
        <begin position="523"/>
        <end position="548"/>
    </location>
</feature>
<keyword evidence="2 5" id="KW-0812">Transmembrane</keyword>
<feature type="transmembrane region" description="Helical" evidence="5">
    <location>
        <begin position="284"/>
        <end position="302"/>
    </location>
</feature>
<sequence>MEKIKTYFKEKSPLFFLPISFILTITPLIVRISGVKLDSDTADLYGSAIQTELFSQKKASFLLYLSIILVILSIIFFKKIFNKKDKIISAILISSTIFIIFTFLSALFSPHKQYSFYGAYDRAEGLITITCYLIIFIYSIYTFKTTNNYRYFIIPIIILVVVTAFLGLFQYIGKDLINSKLGLYMVLGHADQPLSLSYETGKLYGTLYHYNYVGSFVAIVLPILLSLTLFEKKIIFKIVLGLSSLLSVWLLFGSTSRAGLIGVIVSSIFAIIIFGKLLSKIRKIILICFIAIIVLSTGLNFATKGRIFERIPGLVSDISSIFKDTSDFDIKNDVPVKDIKNIGNDIEVTFQDKTLRISYENNSYIFKNANNEVIPYIKGGDTSKNSKDNTYNTNDDKYKDISFNSKKINNKSTVPDYLTLNLNGQAVFMFRLRSDNSIHLININSRVDINVDYPETVKFLDGKEKLGSSRAYIWSRTIPLLKNNILLGSGPDTFLYQFPQNDFIGKYYAYDNPNIIIDKPHNLYLQIALNEGLVALFAFLSIVIIYIIDSIKLYALKTEYSKSQILGSATCLGVIGYLFAGIFNDSVISVAPIFWIVLGIGVSLNYITRNEITKYNN</sequence>
<dbReference type="EMBL" id="WSRQ01000005">
    <property type="protein sequence ID" value="MVX62884.1"/>
    <property type="molecule type" value="Genomic_DNA"/>
</dbReference>
<feature type="transmembrane region" description="Helical" evidence="5">
    <location>
        <begin position="258"/>
        <end position="277"/>
    </location>
</feature>
<proteinExistence type="predicted"/>
<dbReference type="GO" id="GO:0016020">
    <property type="term" value="C:membrane"/>
    <property type="evidence" value="ECO:0007669"/>
    <property type="project" value="UniProtKB-SubCell"/>
</dbReference>
<feature type="transmembrane region" description="Helical" evidence="5">
    <location>
        <begin position="12"/>
        <end position="30"/>
    </location>
</feature>
<evidence type="ECO:0000256" key="5">
    <source>
        <dbReference type="SAM" id="Phobius"/>
    </source>
</evidence>
<protein>
    <submittedName>
        <fullName evidence="7">O-antigen ligase domain-containing protein</fullName>
    </submittedName>
</protein>
<dbReference type="PANTHER" id="PTHR37422">
    <property type="entry name" value="TEICHURONIC ACID BIOSYNTHESIS PROTEIN TUAE"/>
    <property type="match status" value="1"/>
</dbReference>
<gene>
    <name evidence="7" type="ORF">GKZ28_04095</name>
</gene>
<evidence type="ECO:0000256" key="1">
    <source>
        <dbReference type="ARBA" id="ARBA00004141"/>
    </source>
</evidence>
<feature type="transmembrane region" description="Helical" evidence="5">
    <location>
        <begin position="87"/>
        <end position="106"/>
    </location>
</feature>
<keyword evidence="3 5" id="KW-1133">Transmembrane helix</keyword>
<keyword evidence="7" id="KW-0436">Ligase</keyword>
<feature type="transmembrane region" description="Helical" evidence="5">
    <location>
        <begin position="126"/>
        <end position="144"/>
    </location>
</feature>
<name>A0A964RJM0_9CLOT</name>
<feature type="transmembrane region" description="Helical" evidence="5">
    <location>
        <begin position="61"/>
        <end position="80"/>
    </location>
</feature>
<dbReference type="InterPro" id="IPR051533">
    <property type="entry name" value="WaaL-like"/>
</dbReference>
<dbReference type="Pfam" id="PF04932">
    <property type="entry name" value="Wzy_C"/>
    <property type="match status" value="1"/>
</dbReference>
<dbReference type="InterPro" id="IPR007016">
    <property type="entry name" value="O-antigen_ligase-rel_domated"/>
</dbReference>
<evidence type="ECO:0000256" key="2">
    <source>
        <dbReference type="ARBA" id="ARBA00022692"/>
    </source>
</evidence>
<dbReference type="Proteomes" id="UP000656077">
    <property type="component" value="Unassembled WGS sequence"/>
</dbReference>
<organism evidence="7 8">
    <name type="scientific">Clostridium chromiireducens</name>
    <dbReference type="NCBI Taxonomy" id="225345"/>
    <lineage>
        <taxon>Bacteria</taxon>
        <taxon>Bacillati</taxon>
        <taxon>Bacillota</taxon>
        <taxon>Clostridia</taxon>
        <taxon>Eubacteriales</taxon>
        <taxon>Clostridiaceae</taxon>
        <taxon>Clostridium</taxon>
    </lineage>
</organism>
<feature type="transmembrane region" description="Helical" evidence="5">
    <location>
        <begin position="586"/>
        <end position="607"/>
    </location>
</feature>
<feature type="domain" description="O-antigen ligase-related" evidence="6">
    <location>
        <begin position="439"/>
        <end position="540"/>
    </location>
</feature>
<comment type="caution">
    <text evidence="7">The sequence shown here is derived from an EMBL/GenBank/DDBJ whole genome shotgun (WGS) entry which is preliminary data.</text>
</comment>
<feature type="transmembrane region" description="Helical" evidence="5">
    <location>
        <begin position="207"/>
        <end position="227"/>
    </location>
</feature>
<evidence type="ECO:0000313" key="8">
    <source>
        <dbReference type="Proteomes" id="UP000656077"/>
    </source>
</evidence>
<dbReference type="AlphaFoldDB" id="A0A964RJM0"/>
<reference evidence="7" key="1">
    <citation type="submission" date="2019-12" db="EMBL/GenBank/DDBJ databases">
        <title>Microbes associate with the intestines of laboratory mice.</title>
        <authorList>
            <person name="Navarre W."/>
            <person name="Wong E."/>
        </authorList>
    </citation>
    <scope>NUCLEOTIDE SEQUENCE</scope>
    <source>
        <strain evidence="7">NM79_F5</strain>
    </source>
</reference>
<feature type="transmembrane region" description="Helical" evidence="5">
    <location>
        <begin position="151"/>
        <end position="172"/>
    </location>
</feature>
<accession>A0A964RJM0</accession>
<feature type="transmembrane region" description="Helical" evidence="5">
    <location>
        <begin position="560"/>
        <end position="580"/>
    </location>
</feature>
<evidence type="ECO:0000313" key="7">
    <source>
        <dbReference type="EMBL" id="MVX62884.1"/>
    </source>
</evidence>
<keyword evidence="4 5" id="KW-0472">Membrane</keyword>
<dbReference type="PANTHER" id="PTHR37422:SF13">
    <property type="entry name" value="LIPOPOLYSACCHARIDE BIOSYNTHESIS PROTEIN PA4999-RELATED"/>
    <property type="match status" value="1"/>
</dbReference>
<evidence type="ECO:0000256" key="4">
    <source>
        <dbReference type="ARBA" id="ARBA00023136"/>
    </source>
</evidence>
<dbReference type="GO" id="GO:0016874">
    <property type="term" value="F:ligase activity"/>
    <property type="evidence" value="ECO:0007669"/>
    <property type="project" value="UniProtKB-KW"/>
</dbReference>